<evidence type="ECO:0000313" key="2">
    <source>
        <dbReference type="EMBL" id="PYI01823.1"/>
    </source>
</evidence>
<comment type="similarity">
    <text evidence="1">Belongs to the actin family.</text>
</comment>
<proteinExistence type="inferred from homology"/>
<dbReference type="STRING" id="1448318.A0A319F880"/>
<dbReference type="Pfam" id="PF00022">
    <property type="entry name" value="Actin"/>
    <property type="match status" value="1"/>
</dbReference>
<reference evidence="2 3" key="1">
    <citation type="submission" date="2018-02" db="EMBL/GenBank/DDBJ databases">
        <title>The genomes of Aspergillus section Nigri reveals drivers in fungal speciation.</title>
        <authorList>
            <consortium name="DOE Joint Genome Institute"/>
            <person name="Vesth T.C."/>
            <person name="Nybo J."/>
            <person name="Theobald S."/>
            <person name="Brandl J."/>
            <person name="Frisvad J.C."/>
            <person name="Nielsen K.F."/>
            <person name="Lyhne E.K."/>
            <person name="Kogle M.E."/>
            <person name="Kuo A."/>
            <person name="Riley R."/>
            <person name="Clum A."/>
            <person name="Nolan M."/>
            <person name="Lipzen A."/>
            <person name="Salamov A."/>
            <person name="Henrissat B."/>
            <person name="Wiebenga A."/>
            <person name="De vries R.P."/>
            <person name="Grigoriev I.V."/>
            <person name="Mortensen U.H."/>
            <person name="Andersen M.R."/>
            <person name="Baker S.E."/>
        </authorList>
    </citation>
    <scope>NUCLEOTIDE SEQUENCE [LARGE SCALE GENOMIC DNA]</scope>
    <source>
        <strain evidence="2 3">CBS 121057</strain>
    </source>
</reference>
<sequence>MADQPAIVIDNGSFSCKAGFAGETAPRSIYRSIVGFPRPKTSHLLRDKGKKEIYLGDEVLAELQFLIEYGVSRELKYRQIEKIWDEVITNQLHIRPDSPRPILVTENFKSRRADRRETAEYMFETLNSPALCLYLSPVLSFHASGRTTGTVIQTGHNSTDVVPIHDGLPILNKWRQAYGSGSDLTDYLRRKLRDRGYELYTGLGFEHARHIKEKHCYVPSDWWSDLGEFHESPHSYERTYTLPDGQIITIGRERFDTGKALFDPFMLDMVIAPLESNVRHAITNDDKDLENALSRNIVLAGGSALLPGLAESLKKEVDESTGNHTGIPVEVFTPPNPHLLTWVGGSMMAEHSSFKKRWITKEDYEESGLSIVKQKSL</sequence>
<dbReference type="PRINTS" id="PR00190">
    <property type="entry name" value="ACTIN"/>
</dbReference>
<evidence type="ECO:0000313" key="3">
    <source>
        <dbReference type="Proteomes" id="UP000248423"/>
    </source>
</evidence>
<organism evidence="2 3">
    <name type="scientific">Aspergillus sclerotiicarbonarius (strain CBS 121057 / IBT 28362)</name>
    <dbReference type="NCBI Taxonomy" id="1448318"/>
    <lineage>
        <taxon>Eukaryota</taxon>
        <taxon>Fungi</taxon>
        <taxon>Dikarya</taxon>
        <taxon>Ascomycota</taxon>
        <taxon>Pezizomycotina</taxon>
        <taxon>Eurotiomycetes</taxon>
        <taxon>Eurotiomycetidae</taxon>
        <taxon>Eurotiales</taxon>
        <taxon>Aspergillaceae</taxon>
        <taxon>Aspergillus</taxon>
        <taxon>Aspergillus subgen. Circumdati</taxon>
    </lineage>
</organism>
<evidence type="ECO:0000256" key="1">
    <source>
        <dbReference type="RuleBase" id="RU000487"/>
    </source>
</evidence>
<dbReference type="InterPro" id="IPR043129">
    <property type="entry name" value="ATPase_NBD"/>
</dbReference>
<dbReference type="EMBL" id="KZ826406">
    <property type="protein sequence ID" value="PYI01823.1"/>
    <property type="molecule type" value="Genomic_DNA"/>
</dbReference>
<keyword evidence="3" id="KW-1185">Reference proteome</keyword>
<dbReference type="Proteomes" id="UP000248423">
    <property type="component" value="Unassembled WGS sequence"/>
</dbReference>
<dbReference type="SMART" id="SM00268">
    <property type="entry name" value="ACTIN"/>
    <property type="match status" value="1"/>
</dbReference>
<accession>A0A319F880</accession>
<dbReference type="InterPro" id="IPR004001">
    <property type="entry name" value="Actin_CS"/>
</dbReference>
<protein>
    <submittedName>
        <fullName evidence="2">Actin/actin-like protein</fullName>
    </submittedName>
</protein>
<dbReference type="VEuPathDB" id="FungiDB:BO78DRAFT_423147"/>
<dbReference type="OrthoDB" id="4485475at2759"/>
<dbReference type="Gene3D" id="3.90.640.10">
    <property type="entry name" value="Actin, Chain A, domain 4"/>
    <property type="match status" value="1"/>
</dbReference>
<dbReference type="SUPFAM" id="SSF53067">
    <property type="entry name" value="Actin-like ATPase domain"/>
    <property type="match status" value="2"/>
</dbReference>
<dbReference type="FunFam" id="3.30.420.40:FF:000050">
    <property type="entry name" value="Actin, alpha skeletal muscle"/>
    <property type="match status" value="1"/>
</dbReference>
<dbReference type="PROSITE" id="PS00432">
    <property type="entry name" value="ACTINS_2"/>
    <property type="match status" value="1"/>
</dbReference>
<name>A0A319F880_ASPSB</name>
<dbReference type="PANTHER" id="PTHR11937">
    <property type="entry name" value="ACTIN"/>
    <property type="match status" value="1"/>
</dbReference>
<dbReference type="AlphaFoldDB" id="A0A319F880"/>
<dbReference type="InterPro" id="IPR004000">
    <property type="entry name" value="Actin"/>
</dbReference>
<gene>
    <name evidence="2" type="ORF">BO78DRAFT_423147</name>
</gene>
<dbReference type="Gene3D" id="3.30.420.40">
    <property type="match status" value="2"/>
</dbReference>